<dbReference type="NCBIfam" id="NF004856">
    <property type="entry name" value="PRK06209.1"/>
    <property type="match status" value="1"/>
</dbReference>
<dbReference type="GO" id="GO:0030170">
    <property type="term" value="F:pyridoxal phosphate binding"/>
    <property type="evidence" value="ECO:0007669"/>
    <property type="project" value="InterPro"/>
</dbReference>
<dbReference type="GO" id="GO:0008483">
    <property type="term" value="F:transaminase activity"/>
    <property type="evidence" value="ECO:0007669"/>
    <property type="project" value="InterPro"/>
</dbReference>
<comment type="cofactor">
    <cofactor evidence="1">
        <name>pyridoxal 5'-phosphate</name>
        <dbReference type="ChEBI" id="CHEBI:597326"/>
    </cofactor>
</comment>
<dbReference type="EMBL" id="JAATJM010000001">
    <property type="protein sequence ID" value="NJC41299.1"/>
    <property type="molecule type" value="Genomic_DNA"/>
</dbReference>
<dbReference type="PANTHER" id="PTHR43713">
    <property type="entry name" value="GLUTAMATE-1-SEMIALDEHYDE 2,1-AMINOMUTASE"/>
    <property type="match status" value="1"/>
</dbReference>
<dbReference type="Gene3D" id="3.40.640.10">
    <property type="entry name" value="Type I PLP-dependent aspartate aminotransferase-like (Major domain)"/>
    <property type="match status" value="1"/>
</dbReference>
<evidence type="ECO:0000256" key="3">
    <source>
        <dbReference type="RuleBase" id="RU003560"/>
    </source>
</evidence>
<evidence type="ECO:0000256" key="1">
    <source>
        <dbReference type="ARBA" id="ARBA00001933"/>
    </source>
</evidence>
<keyword evidence="2 3" id="KW-0663">Pyridoxal phosphate</keyword>
<dbReference type="EC" id="5.4.3.8" evidence="4"/>
<dbReference type="PANTHER" id="PTHR43713:SF3">
    <property type="entry name" value="GLUTAMATE-1-SEMIALDEHYDE 2,1-AMINOMUTASE 1, CHLOROPLASTIC-RELATED"/>
    <property type="match status" value="1"/>
</dbReference>
<proteinExistence type="inferred from homology"/>
<dbReference type="Pfam" id="PF00202">
    <property type="entry name" value="Aminotran_3"/>
    <property type="match status" value="1"/>
</dbReference>
<dbReference type="Gene3D" id="3.90.1150.10">
    <property type="entry name" value="Aspartate Aminotransferase, domain 1"/>
    <property type="match status" value="1"/>
</dbReference>
<comment type="caution">
    <text evidence="4">The sequence shown here is derived from an EMBL/GenBank/DDBJ whole genome shotgun (WGS) entry which is preliminary data.</text>
</comment>
<comment type="similarity">
    <text evidence="3">Belongs to the class-III pyridoxal-phosphate-dependent aminotransferase family.</text>
</comment>
<accession>A0A7X6BNU6</accession>
<evidence type="ECO:0000313" key="5">
    <source>
        <dbReference type="Proteomes" id="UP000587415"/>
    </source>
</evidence>
<dbReference type="SUPFAM" id="SSF53383">
    <property type="entry name" value="PLP-dependent transferases"/>
    <property type="match status" value="1"/>
</dbReference>
<dbReference type="AlphaFoldDB" id="A0A7X6BNU6"/>
<dbReference type="InterPro" id="IPR015424">
    <property type="entry name" value="PyrdxlP-dep_Trfase"/>
</dbReference>
<keyword evidence="5" id="KW-1185">Reference proteome</keyword>
<organism evidence="4 5">
    <name type="scientific">Brevundimonas alba</name>
    <dbReference type="NCBI Taxonomy" id="74314"/>
    <lineage>
        <taxon>Bacteria</taxon>
        <taxon>Pseudomonadati</taxon>
        <taxon>Pseudomonadota</taxon>
        <taxon>Alphaproteobacteria</taxon>
        <taxon>Caulobacterales</taxon>
        <taxon>Caulobacteraceae</taxon>
        <taxon>Brevundimonas</taxon>
    </lineage>
</organism>
<dbReference type="GO" id="GO:0042286">
    <property type="term" value="F:glutamate-1-semialdehyde 2,1-aminomutase activity"/>
    <property type="evidence" value="ECO:0007669"/>
    <property type="project" value="UniProtKB-EC"/>
</dbReference>
<dbReference type="InterPro" id="IPR015422">
    <property type="entry name" value="PyrdxlP-dep_Trfase_small"/>
</dbReference>
<sequence length="465" mass="50524">MPDDIHSGSNAAADFAALRKRLHQVIPGGAHTYSRGDDQFPTNAPPVLVRGKGAYVWDTHDNRYLDYGMALRAISIGYADDRVNAAAIREIENGVNLTRASAIELEAAELICDVIPYAEMVKFAKNGSNATTAAVKIARAYTGRRYVCIPRQHPFFSFDDWFIGSTAIKRGTLPDHAASTLLFDYNDIGSLQAHFDAHPGEIAAVMMEPATHLIPCGPNGEPGLAPGPDPDAAGHAGNFLHQVKAIAHGDGALFILDEMITGFRWHLKGAAELFGIEPDIATFGKAMANGFALAAVVGRREYMQVGSTDRPGMERTFLLSTTHGGEMPALGAFVEATRINAEEDVPRGLWAYGRKLKAGFTEVAAANGMQDHFTTEGPEILMNYVTRDRDGQPSLPLRTLLSQEMIRRGVMMPWLGTCQAHGETELQMTLEALDGALKVCAAALNEGIERYKDDHVIKPVFRTHN</sequence>
<dbReference type="RefSeq" id="WP_168046303.1">
    <property type="nucleotide sequence ID" value="NZ_JAATJM010000001.1"/>
</dbReference>
<protein>
    <submittedName>
        <fullName evidence="4">Glutamate-1-semialdehyde 2,1-aminomutase</fullName>
        <ecNumber evidence="4">5.4.3.8</ecNumber>
    </submittedName>
</protein>
<dbReference type="InterPro" id="IPR005814">
    <property type="entry name" value="Aminotrans_3"/>
</dbReference>
<evidence type="ECO:0000313" key="4">
    <source>
        <dbReference type="EMBL" id="NJC41299.1"/>
    </source>
</evidence>
<gene>
    <name evidence="4" type="ORF">GGQ87_001557</name>
</gene>
<keyword evidence="4" id="KW-0413">Isomerase</keyword>
<name>A0A7X6BNU6_9CAUL</name>
<dbReference type="InterPro" id="IPR015421">
    <property type="entry name" value="PyrdxlP-dep_Trfase_major"/>
</dbReference>
<dbReference type="Proteomes" id="UP000587415">
    <property type="component" value="Unassembled WGS sequence"/>
</dbReference>
<evidence type="ECO:0000256" key="2">
    <source>
        <dbReference type="ARBA" id="ARBA00022898"/>
    </source>
</evidence>
<reference evidence="4 5" key="1">
    <citation type="submission" date="2020-03" db="EMBL/GenBank/DDBJ databases">
        <title>Genomic Encyclopedia of Type Strains, Phase IV (KMG-IV): sequencing the most valuable type-strain genomes for metagenomic binning, comparative biology and taxonomic classification.</title>
        <authorList>
            <person name="Goeker M."/>
        </authorList>
    </citation>
    <scope>NUCLEOTIDE SEQUENCE [LARGE SCALE GENOMIC DNA]</scope>
    <source>
        <strain evidence="4 5">DSM 4736</strain>
    </source>
</reference>